<accession>A0A1G1XNW4</accession>
<sequence length="177" mass="20637">MARIITEIWDRISDNCFCLKSSMEDVSLHRERLMANGVVHFRQRNDEIAADIYATFNSPIHNLTASPGETIYLDMFFWTRCGESNGFELISRSTRLAPEQGLILVETEYEIPDDYTGPYYKKRKIYFDVKTLQIKKVEMEYQDGKKDIGEFESMPDGGFKIKWVCEYGPNERNISFA</sequence>
<reference evidence="1 2" key="1">
    <citation type="journal article" date="2016" name="Nat. Commun.">
        <title>Thousands of microbial genomes shed light on interconnected biogeochemical processes in an aquifer system.</title>
        <authorList>
            <person name="Anantharaman K."/>
            <person name="Brown C.T."/>
            <person name="Hug L.A."/>
            <person name="Sharon I."/>
            <person name="Castelle C.J."/>
            <person name="Probst A.J."/>
            <person name="Thomas B.C."/>
            <person name="Singh A."/>
            <person name="Wilkins M.J."/>
            <person name="Karaoz U."/>
            <person name="Brodie E.L."/>
            <person name="Williams K.H."/>
            <person name="Hubbard S.S."/>
            <person name="Banfield J.F."/>
        </authorList>
    </citation>
    <scope>NUCLEOTIDE SEQUENCE [LARGE SCALE GENOMIC DNA]</scope>
</reference>
<comment type="caution">
    <text evidence="1">The sequence shown here is derived from an EMBL/GenBank/DDBJ whole genome shotgun (WGS) entry which is preliminary data.</text>
</comment>
<evidence type="ECO:0000313" key="2">
    <source>
        <dbReference type="Proteomes" id="UP000176260"/>
    </source>
</evidence>
<dbReference type="EMBL" id="MHIA01000023">
    <property type="protein sequence ID" value="OGY41795.1"/>
    <property type="molecule type" value="Genomic_DNA"/>
</dbReference>
<organism evidence="1 2">
    <name type="scientific">Candidatus Buchananbacteria bacterium RBG_13_39_9</name>
    <dbReference type="NCBI Taxonomy" id="1797531"/>
    <lineage>
        <taxon>Bacteria</taxon>
        <taxon>Candidatus Buchananiibacteriota</taxon>
    </lineage>
</organism>
<name>A0A1G1XNW4_9BACT</name>
<dbReference type="AlphaFoldDB" id="A0A1G1XNW4"/>
<protein>
    <submittedName>
        <fullName evidence="1">Uncharacterized protein</fullName>
    </submittedName>
</protein>
<dbReference type="Proteomes" id="UP000176260">
    <property type="component" value="Unassembled WGS sequence"/>
</dbReference>
<evidence type="ECO:0000313" key="1">
    <source>
        <dbReference type="EMBL" id="OGY41795.1"/>
    </source>
</evidence>
<proteinExistence type="predicted"/>
<gene>
    <name evidence="1" type="ORF">A2Y67_04095</name>
</gene>